<dbReference type="Gene3D" id="3.40.50.1970">
    <property type="match status" value="1"/>
</dbReference>
<comment type="cofactor">
    <cofactor evidence="3">
        <name>Co(2+)</name>
        <dbReference type="ChEBI" id="CHEBI:48828"/>
    </cofactor>
</comment>
<evidence type="ECO:0000256" key="16">
    <source>
        <dbReference type="ARBA" id="ARBA00023239"/>
    </source>
</evidence>
<dbReference type="InterPro" id="IPR050071">
    <property type="entry name" value="Dehydroquinate_synthase"/>
</dbReference>
<comment type="subcellular location">
    <subcellularLocation>
        <location evidence="4">Cytoplasm</location>
    </subcellularLocation>
</comment>
<evidence type="ECO:0000259" key="20">
    <source>
        <dbReference type="Pfam" id="PF24621"/>
    </source>
</evidence>
<dbReference type="InterPro" id="IPR056179">
    <property type="entry name" value="DHQS_C"/>
</dbReference>
<evidence type="ECO:0000313" key="22">
    <source>
        <dbReference type="Proteomes" id="UP000257076"/>
    </source>
</evidence>
<dbReference type="GO" id="GO:0009073">
    <property type="term" value="P:aromatic amino acid family biosynthetic process"/>
    <property type="evidence" value="ECO:0007669"/>
    <property type="project" value="UniProtKB-KW"/>
</dbReference>
<keyword evidence="15" id="KW-0057">Aromatic amino acid biosynthesis</keyword>
<dbReference type="RefSeq" id="WP_115884306.1">
    <property type="nucleotide sequence ID" value="NZ_CBCSHX010000001.1"/>
</dbReference>
<dbReference type="AlphaFoldDB" id="A0A3E0B0X8"/>
<dbReference type="Proteomes" id="UP000257076">
    <property type="component" value="Unassembled WGS sequence"/>
</dbReference>
<evidence type="ECO:0000256" key="10">
    <source>
        <dbReference type="ARBA" id="ARBA00022605"/>
    </source>
</evidence>
<evidence type="ECO:0000256" key="7">
    <source>
        <dbReference type="ARBA" id="ARBA00013031"/>
    </source>
</evidence>
<dbReference type="NCBIfam" id="TIGR01357">
    <property type="entry name" value="aroB"/>
    <property type="match status" value="1"/>
</dbReference>
<dbReference type="InterPro" id="IPR016037">
    <property type="entry name" value="DHQ_synth_AroB"/>
</dbReference>
<dbReference type="GO" id="GO:0008652">
    <property type="term" value="P:amino acid biosynthetic process"/>
    <property type="evidence" value="ECO:0007669"/>
    <property type="project" value="UniProtKB-KW"/>
</dbReference>
<dbReference type="GO" id="GO:0009423">
    <property type="term" value="P:chorismate biosynthetic process"/>
    <property type="evidence" value="ECO:0007669"/>
    <property type="project" value="UniProtKB-UniRule"/>
</dbReference>
<evidence type="ECO:0000256" key="6">
    <source>
        <dbReference type="ARBA" id="ARBA00005412"/>
    </source>
</evidence>
<dbReference type="OrthoDB" id="9806583at2"/>
<keyword evidence="9" id="KW-0963">Cytoplasm</keyword>
<comment type="pathway">
    <text evidence="5">Metabolic intermediate biosynthesis; chorismate biosynthesis; chorismate from D-erythrose 4-phosphate and phosphoenolpyruvate: step 2/7.</text>
</comment>
<proteinExistence type="inferred from homology"/>
<comment type="similarity">
    <text evidence="6">Belongs to the sugar phosphate cyclases superfamily. Dehydroquinate synthase family.</text>
</comment>
<evidence type="ECO:0000256" key="11">
    <source>
        <dbReference type="ARBA" id="ARBA00022723"/>
    </source>
</evidence>
<keyword evidence="10" id="KW-0028">Amino-acid biosynthesis</keyword>
<dbReference type="GO" id="GO:0003856">
    <property type="term" value="F:3-dehydroquinate synthase activity"/>
    <property type="evidence" value="ECO:0007669"/>
    <property type="project" value="UniProtKB-UniRule"/>
</dbReference>
<evidence type="ECO:0000256" key="4">
    <source>
        <dbReference type="ARBA" id="ARBA00004496"/>
    </source>
</evidence>
<evidence type="ECO:0000256" key="18">
    <source>
        <dbReference type="NCBIfam" id="TIGR01357"/>
    </source>
</evidence>
<evidence type="ECO:0000259" key="19">
    <source>
        <dbReference type="Pfam" id="PF01761"/>
    </source>
</evidence>
<evidence type="ECO:0000256" key="12">
    <source>
        <dbReference type="ARBA" id="ARBA00022741"/>
    </source>
</evidence>
<organism evidence="21 22">
    <name type="scientific">Jeotgalicoccus halotolerans</name>
    <dbReference type="NCBI Taxonomy" id="157227"/>
    <lineage>
        <taxon>Bacteria</taxon>
        <taxon>Bacillati</taxon>
        <taxon>Bacillota</taxon>
        <taxon>Bacilli</taxon>
        <taxon>Bacillales</taxon>
        <taxon>Staphylococcaceae</taxon>
        <taxon>Jeotgalicoccus</taxon>
    </lineage>
</organism>
<keyword evidence="11" id="KW-0479">Metal-binding</keyword>
<evidence type="ECO:0000256" key="8">
    <source>
        <dbReference type="ARBA" id="ARBA00017684"/>
    </source>
</evidence>
<accession>A0A3E0B0X8</accession>
<feature type="domain" description="3-dehydroquinate synthase N-terminal" evidence="19">
    <location>
        <begin position="60"/>
        <end position="169"/>
    </location>
</feature>
<dbReference type="EC" id="4.2.3.4" evidence="7 18"/>
<dbReference type="InterPro" id="IPR030960">
    <property type="entry name" value="DHQS/DOIS_N"/>
</dbReference>
<dbReference type="GO" id="GO:0000166">
    <property type="term" value="F:nucleotide binding"/>
    <property type="evidence" value="ECO:0007669"/>
    <property type="project" value="UniProtKB-KW"/>
</dbReference>
<dbReference type="GO" id="GO:0005737">
    <property type="term" value="C:cytoplasm"/>
    <property type="evidence" value="ECO:0007669"/>
    <property type="project" value="UniProtKB-SubCell"/>
</dbReference>
<keyword evidence="17" id="KW-0170">Cobalt</keyword>
<evidence type="ECO:0000256" key="1">
    <source>
        <dbReference type="ARBA" id="ARBA00001393"/>
    </source>
</evidence>
<dbReference type="PIRSF" id="PIRSF001455">
    <property type="entry name" value="DHQ_synth"/>
    <property type="match status" value="1"/>
</dbReference>
<evidence type="ECO:0000256" key="5">
    <source>
        <dbReference type="ARBA" id="ARBA00004661"/>
    </source>
</evidence>
<evidence type="ECO:0000256" key="13">
    <source>
        <dbReference type="ARBA" id="ARBA00022833"/>
    </source>
</evidence>
<comment type="cofactor">
    <cofactor evidence="2">
        <name>NAD(+)</name>
        <dbReference type="ChEBI" id="CHEBI:57540"/>
    </cofactor>
</comment>
<dbReference type="SUPFAM" id="SSF56796">
    <property type="entry name" value="Dehydroquinate synthase-like"/>
    <property type="match status" value="1"/>
</dbReference>
<evidence type="ECO:0000256" key="17">
    <source>
        <dbReference type="ARBA" id="ARBA00023285"/>
    </source>
</evidence>
<evidence type="ECO:0000313" key="21">
    <source>
        <dbReference type="EMBL" id="REG25619.1"/>
    </source>
</evidence>
<dbReference type="PANTHER" id="PTHR43622">
    <property type="entry name" value="3-DEHYDROQUINATE SYNTHASE"/>
    <property type="match status" value="1"/>
</dbReference>
<dbReference type="Pfam" id="PF24621">
    <property type="entry name" value="DHQS_C"/>
    <property type="match status" value="1"/>
</dbReference>
<evidence type="ECO:0000256" key="3">
    <source>
        <dbReference type="ARBA" id="ARBA00001941"/>
    </source>
</evidence>
<keyword evidence="22" id="KW-1185">Reference proteome</keyword>
<gene>
    <name evidence="21" type="ORF">DFR63_0662</name>
</gene>
<comment type="catalytic activity">
    <reaction evidence="1">
        <text>7-phospho-2-dehydro-3-deoxy-D-arabino-heptonate = 3-dehydroquinate + phosphate</text>
        <dbReference type="Rhea" id="RHEA:21968"/>
        <dbReference type="ChEBI" id="CHEBI:32364"/>
        <dbReference type="ChEBI" id="CHEBI:43474"/>
        <dbReference type="ChEBI" id="CHEBI:58394"/>
        <dbReference type="EC" id="4.2.3.4"/>
    </reaction>
</comment>
<keyword evidence="13" id="KW-0862">Zinc</keyword>
<protein>
    <recommendedName>
        <fullName evidence="8 18">3-dehydroquinate synthase</fullName>
        <ecNumber evidence="7 18">4.2.3.4</ecNumber>
    </recommendedName>
</protein>
<keyword evidence="14" id="KW-0520">NAD</keyword>
<reference evidence="21 22" key="1">
    <citation type="submission" date="2018-08" db="EMBL/GenBank/DDBJ databases">
        <title>Genomic Encyclopedia of Type Strains, Phase IV (KMG-IV): sequencing the most valuable type-strain genomes for metagenomic binning, comparative biology and taxonomic classification.</title>
        <authorList>
            <person name="Goeker M."/>
        </authorList>
    </citation>
    <scope>NUCLEOTIDE SEQUENCE [LARGE SCALE GENOMIC DNA]</scope>
    <source>
        <strain evidence="21 22">DSM 17274</strain>
    </source>
</reference>
<dbReference type="CDD" id="cd08195">
    <property type="entry name" value="DHQS"/>
    <property type="match status" value="1"/>
</dbReference>
<evidence type="ECO:0000256" key="15">
    <source>
        <dbReference type="ARBA" id="ARBA00023141"/>
    </source>
</evidence>
<dbReference type="GO" id="GO:0046872">
    <property type="term" value="F:metal ion binding"/>
    <property type="evidence" value="ECO:0007669"/>
    <property type="project" value="UniProtKB-KW"/>
</dbReference>
<dbReference type="Gene3D" id="1.20.1090.10">
    <property type="entry name" value="Dehydroquinate synthase-like - alpha domain"/>
    <property type="match status" value="1"/>
</dbReference>
<dbReference type="EMBL" id="QUMW01000009">
    <property type="protein sequence ID" value="REG25619.1"/>
    <property type="molecule type" value="Genomic_DNA"/>
</dbReference>
<keyword evidence="12" id="KW-0547">Nucleotide-binding</keyword>
<comment type="caution">
    <text evidence="21">The sequence shown here is derived from an EMBL/GenBank/DDBJ whole genome shotgun (WGS) entry which is preliminary data.</text>
</comment>
<sequence>MDISTAYKDNNYKIHVDRNILKNVLQTYTKQYESVYYIIDENIYDIYKDSKLSFIISPLVVTGGESFKYVSPLMHTMEALLASGIKRNSLLVVIGGGATGDAGGFIASIILRGVDYIHVPTTLLAHDSAIGGKTAINSEHGKNLIGAFYRPRAVIYDLEFLDSLPEDEVLSGFGEVFKHAMLHSPALLDELMAATENSIDITALPPYIIKGIETKMKIVIEDEHESGSRKFLNLGHTLAHAVEYKYKIPHGQAVMLGIIAALYISNELNGAGFDLDAYIAYIRRHGYPVQLLKEMDIDEMMHFMQKDKKNHRSDYISYVVFEDKNTPAVTDIKIEDLQNMLTALKERI</sequence>
<evidence type="ECO:0000256" key="2">
    <source>
        <dbReference type="ARBA" id="ARBA00001911"/>
    </source>
</evidence>
<evidence type="ECO:0000256" key="9">
    <source>
        <dbReference type="ARBA" id="ARBA00022490"/>
    </source>
</evidence>
<dbReference type="PANTHER" id="PTHR43622:SF7">
    <property type="entry name" value="3-DEHYDROQUINATE SYNTHASE, CHLOROPLASTIC"/>
    <property type="match status" value="1"/>
</dbReference>
<feature type="domain" description="3-dehydroquinate synthase C-terminal" evidence="20">
    <location>
        <begin position="172"/>
        <end position="310"/>
    </location>
</feature>
<dbReference type="InterPro" id="IPR030963">
    <property type="entry name" value="DHQ_synth_fam"/>
</dbReference>
<name>A0A3E0B0X8_9STAP</name>
<evidence type="ECO:0000256" key="14">
    <source>
        <dbReference type="ARBA" id="ARBA00023027"/>
    </source>
</evidence>
<dbReference type="Pfam" id="PF01761">
    <property type="entry name" value="DHQ_synthase"/>
    <property type="match status" value="1"/>
</dbReference>
<keyword evidence="16" id="KW-0456">Lyase</keyword>